<dbReference type="PROSITE" id="PS51525">
    <property type="entry name" value="NET"/>
    <property type="match status" value="1"/>
</dbReference>
<sequence length="1289" mass="144389">MIHETRRKLNDTDHTNTTKIKRILERASASILKEMIHETRRKLNDTDVKLLRIYLKLSNVIHPLLWYKIDILATFRAENDTTIRTDRQKHKIENLRKKQHVRTDNKKLQVVHNLSDMTLRHKIENLRKKQHVRTDNKKLQVVHNLSDMTLSKAAMDVLAKGFNFAISPAHIPVESVICGVESSIQGMNENTAEEIRQDVVAVLRKAKPPKRNISRDEYLALKDLRSNNNIIILPADKGNATFYNPENPNDAEILLQLMMESDEEEKPTEFDDESDSDEEDVVEERNEDSLTEQDVSDDSLSSDESDDQYIGKDKISKWKKTKYTQRVKSRPQIIVVRLSGVVGPAKQAKTIAECWNCLISNDILENIVQYTTQYIETIRSKYSRERDSKYTDVTEIKAFIGVLHSNRQSLEELWGDDGYGVEIFRLVMNLKLLKFTLRCIRFDDTSREERRRADKLAAIRELIAMQEKMRKLVEESTTRKKEKKKQKEKEKSKKVVTHSSSLGKPGAQAAQAKSNSINTDSVDDSIASVVSGADIKMAGDVQHPAPSRSFMLHHPAAAGANAATKPPKTKGQRGSKPAAGTNASSKRQKANNKTGVGRKKSTTQQPPMAFDSEDEDNARPMSYDEKRQLSLDINKLPGDKLGRVVHIIQSREPSLRDSNPDEIEIDFETLKPSTLRELESYVASCLRKKPHKKLPGKSKDEQMQEKKQELEKRLLDVNDRMGNANKKVPKKDDVNKVDQPGTGEPSGRMSTSSSSSETDSSSSSLSSSSSDSSDSEAGDNRPTKKKAKKSPNPSGNNATTLQKQQALAPVAPINSTANTVTSSQAQPNASVPNHVANKSNTTTNPPVTNRKSSITIEKPNSSMPVAPTAVPQAPKPIALLTPSPDKPKPNVITPISTYTDPLEQSLARLEHEIIKNEPMESISTGMVQVPSIHNNTVGNPSINCNPNPNPPVLQQSNMVMDIKPPVMADVIPANSMIHGIHPIENEIPSVTANPTSTNMIHSNNNGFGLKHEYDLNTNNNGISSVGYPMNMSIQSMFDPIPPHVNNTPPVKKESLHIQPKPIEDLTEPIVSCNATTTVTEKKLTPPDLKHSQNYNKQKQQHESNVKNASSWSCLAQPSPPQNSSSASNNNSKQQVMDSFKVFQNKAKEKADREKQRLENLELKRQQKEQAEKERLRVENEKRREKEEEDALEKASTNNKNFDTKVTFIPQFRKAVAEHNQNLSSTRVEELRSSPGDGSISPGSQSSGSDRIDRDRQRLREQERRKREALANQIDMNMQSDLMAAFEGSL</sequence>
<feature type="region of interest" description="Disordered" evidence="1">
    <location>
        <begin position="1145"/>
        <end position="1197"/>
    </location>
</feature>
<feature type="region of interest" description="Disordered" evidence="1">
    <location>
        <begin position="1081"/>
        <end position="1132"/>
    </location>
</feature>
<dbReference type="GO" id="GO:0006355">
    <property type="term" value="P:regulation of DNA-templated transcription"/>
    <property type="evidence" value="ECO:0007669"/>
    <property type="project" value="TreeGrafter"/>
</dbReference>
<feature type="region of interest" description="Disordered" evidence="1">
    <location>
        <begin position="1219"/>
        <end position="1273"/>
    </location>
</feature>
<dbReference type="GO" id="GO:0006338">
    <property type="term" value="P:chromatin remodeling"/>
    <property type="evidence" value="ECO:0007669"/>
    <property type="project" value="TreeGrafter"/>
</dbReference>
<dbReference type="GO" id="GO:0005634">
    <property type="term" value="C:nucleus"/>
    <property type="evidence" value="ECO:0007669"/>
    <property type="project" value="TreeGrafter"/>
</dbReference>
<dbReference type="EMBL" id="JASPKY010000340">
    <property type="protein sequence ID" value="KAK9707916.1"/>
    <property type="molecule type" value="Genomic_DNA"/>
</dbReference>
<evidence type="ECO:0000259" key="2">
    <source>
        <dbReference type="PROSITE" id="PS51525"/>
    </source>
</evidence>
<feature type="region of interest" description="Disordered" evidence="1">
    <location>
        <begin position="687"/>
        <end position="868"/>
    </location>
</feature>
<organism evidence="3 4">
    <name type="scientific">Popillia japonica</name>
    <name type="common">Japanese beetle</name>
    <dbReference type="NCBI Taxonomy" id="7064"/>
    <lineage>
        <taxon>Eukaryota</taxon>
        <taxon>Metazoa</taxon>
        <taxon>Ecdysozoa</taxon>
        <taxon>Arthropoda</taxon>
        <taxon>Hexapoda</taxon>
        <taxon>Insecta</taxon>
        <taxon>Pterygota</taxon>
        <taxon>Neoptera</taxon>
        <taxon>Endopterygota</taxon>
        <taxon>Coleoptera</taxon>
        <taxon>Polyphaga</taxon>
        <taxon>Scarabaeiformia</taxon>
        <taxon>Scarabaeidae</taxon>
        <taxon>Rutelinae</taxon>
        <taxon>Popillia</taxon>
    </lineage>
</organism>
<feature type="compositionally biased region" description="Basic and acidic residues" evidence="1">
    <location>
        <begin position="1249"/>
        <end position="1268"/>
    </location>
</feature>
<feature type="region of interest" description="Disordered" evidence="1">
    <location>
        <begin position="559"/>
        <end position="620"/>
    </location>
</feature>
<dbReference type="Proteomes" id="UP001458880">
    <property type="component" value="Unassembled WGS sequence"/>
</dbReference>
<feature type="compositionally biased region" description="Low complexity" evidence="1">
    <location>
        <begin position="750"/>
        <end position="772"/>
    </location>
</feature>
<comment type="caution">
    <text evidence="3">The sequence shown here is derived from an EMBL/GenBank/DDBJ whole genome shotgun (WGS) entry which is preliminary data.</text>
</comment>
<accession>A0AAW1JUI4</accession>
<feature type="compositionally biased region" description="Polar residues" evidence="1">
    <location>
        <begin position="813"/>
        <end position="863"/>
    </location>
</feature>
<feature type="region of interest" description="Disordered" evidence="1">
    <location>
        <begin position="473"/>
        <end position="519"/>
    </location>
</feature>
<feature type="region of interest" description="Disordered" evidence="1">
    <location>
        <begin position="262"/>
        <end position="308"/>
    </location>
</feature>
<feature type="compositionally biased region" description="Low complexity" evidence="1">
    <location>
        <begin position="1121"/>
        <end position="1131"/>
    </location>
</feature>
<feature type="compositionally biased region" description="Basic and acidic residues" evidence="1">
    <location>
        <begin position="1081"/>
        <end position="1090"/>
    </location>
</feature>
<dbReference type="InterPro" id="IPR038336">
    <property type="entry name" value="NET_sf"/>
</dbReference>
<protein>
    <submittedName>
        <fullName evidence="3">Bromodomain extra-terminal - transcription regulation</fullName>
    </submittedName>
</protein>
<evidence type="ECO:0000313" key="3">
    <source>
        <dbReference type="EMBL" id="KAK9707916.1"/>
    </source>
</evidence>
<dbReference type="Pfam" id="PF17105">
    <property type="entry name" value="BRD4_CDT"/>
    <property type="match status" value="1"/>
</dbReference>
<dbReference type="InterPro" id="IPR050935">
    <property type="entry name" value="Bromo_chromatin_reader"/>
</dbReference>
<dbReference type="GO" id="GO:0000785">
    <property type="term" value="C:chromatin"/>
    <property type="evidence" value="ECO:0007669"/>
    <property type="project" value="TreeGrafter"/>
</dbReference>
<feature type="compositionally biased region" description="Low complexity" evidence="1">
    <location>
        <begin position="1232"/>
        <end position="1248"/>
    </location>
</feature>
<feature type="compositionally biased region" description="Basic and acidic residues" evidence="1">
    <location>
        <begin position="697"/>
        <end position="719"/>
    </location>
</feature>
<dbReference type="InterPro" id="IPR031354">
    <property type="entry name" value="BRD4_CDT"/>
</dbReference>
<dbReference type="Pfam" id="PF17035">
    <property type="entry name" value="BET"/>
    <property type="match status" value="1"/>
</dbReference>
<dbReference type="PANTHER" id="PTHR22880:SF225">
    <property type="entry name" value="BROMODOMAIN-CONTAINING PROTEIN BET-1-RELATED"/>
    <property type="match status" value="1"/>
</dbReference>
<proteinExistence type="predicted"/>
<feature type="compositionally biased region" description="Basic and acidic residues" evidence="1">
    <location>
        <begin position="473"/>
        <end position="493"/>
    </location>
</feature>
<feature type="compositionally biased region" description="Basic residues" evidence="1">
    <location>
        <begin position="687"/>
        <end position="696"/>
    </location>
</feature>
<feature type="compositionally biased region" description="Acidic residues" evidence="1">
    <location>
        <begin position="289"/>
        <end position="307"/>
    </location>
</feature>
<dbReference type="InterPro" id="IPR027353">
    <property type="entry name" value="NET_dom"/>
</dbReference>
<name>A0AAW1JUI4_POPJA</name>
<feature type="compositionally biased region" description="Acidic residues" evidence="1">
    <location>
        <begin position="262"/>
        <end position="282"/>
    </location>
</feature>
<feature type="domain" description="NET" evidence="2">
    <location>
        <begin position="611"/>
        <end position="693"/>
    </location>
</feature>
<gene>
    <name evidence="3" type="ORF">QE152_g27539</name>
</gene>
<feature type="compositionally biased region" description="Basic residues" evidence="1">
    <location>
        <begin position="586"/>
        <end position="601"/>
    </location>
</feature>
<reference evidence="3 4" key="1">
    <citation type="journal article" date="2024" name="BMC Genomics">
        <title>De novo assembly and annotation of Popillia japonica's genome with initial clues to its potential as an invasive pest.</title>
        <authorList>
            <person name="Cucini C."/>
            <person name="Boschi S."/>
            <person name="Funari R."/>
            <person name="Cardaioli E."/>
            <person name="Iannotti N."/>
            <person name="Marturano G."/>
            <person name="Paoli F."/>
            <person name="Bruttini M."/>
            <person name="Carapelli A."/>
            <person name="Frati F."/>
            <person name="Nardi F."/>
        </authorList>
    </citation>
    <scope>NUCLEOTIDE SEQUENCE [LARGE SCALE GENOMIC DNA]</scope>
    <source>
        <strain evidence="3">DMR45628</strain>
    </source>
</reference>
<evidence type="ECO:0000313" key="4">
    <source>
        <dbReference type="Proteomes" id="UP001458880"/>
    </source>
</evidence>
<feature type="compositionally biased region" description="Polar residues" evidence="1">
    <location>
        <begin position="791"/>
        <end position="805"/>
    </location>
</feature>
<keyword evidence="4" id="KW-1185">Reference proteome</keyword>
<dbReference type="Gene3D" id="1.20.1270.220">
    <property type="match status" value="1"/>
</dbReference>
<evidence type="ECO:0000256" key="1">
    <source>
        <dbReference type="SAM" id="MobiDB-lite"/>
    </source>
</evidence>
<feature type="compositionally biased region" description="Basic and acidic residues" evidence="1">
    <location>
        <begin position="1145"/>
        <end position="1185"/>
    </location>
</feature>
<dbReference type="FunFam" id="1.20.1270.220:FF:000001">
    <property type="entry name" value="bromodomain-containing protein 2 isoform X1"/>
    <property type="match status" value="1"/>
</dbReference>
<dbReference type="PANTHER" id="PTHR22880">
    <property type="entry name" value="FALZ-RELATED BROMODOMAIN-CONTAINING PROTEINS"/>
    <property type="match status" value="1"/>
</dbReference>